<keyword evidence="4" id="KW-0238">DNA-binding</keyword>
<keyword evidence="3" id="KW-0805">Transcription regulation</keyword>
<dbReference type="PROSITE" id="PS00463">
    <property type="entry name" value="ZN2_CY6_FUNGAL_1"/>
    <property type="match status" value="1"/>
</dbReference>
<keyword evidence="1" id="KW-0479">Metal-binding</keyword>
<dbReference type="PROSITE" id="PS50048">
    <property type="entry name" value="ZN2_CY6_FUNGAL_2"/>
    <property type="match status" value="1"/>
</dbReference>
<evidence type="ECO:0000256" key="2">
    <source>
        <dbReference type="ARBA" id="ARBA00022833"/>
    </source>
</evidence>
<dbReference type="SUPFAM" id="SSF57701">
    <property type="entry name" value="Zn2/Cys6 DNA-binding domain"/>
    <property type="match status" value="1"/>
</dbReference>
<evidence type="ECO:0000256" key="4">
    <source>
        <dbReference type="ARBA" id="ARBA00023125"/>
    </source>
</evidence>
<dbReference type="PANTHER" id="PTHR36206">
    <property type="entry name" value="ASPERCRYPTIN BIOSYNTHESIS CLUSTER-SPECIFIC TRANSCRIPTION REGULATOR ATNN-RELATED"/>
    <property type="match status" value="1"/>
</dbReference>
<dbReference type="InterPro" id="IPR052360">
    <property type="entry name" value="Transcr_Regulatory_Proteins"/>
</dbReference>
<dbReference type="InterPro" id="IPR036864">
    <property type="entry name" value="Zn2-C6_fun-type_DNA-bd_sf"/>
</dbReference>
<keyword evidence="5" id="KW-0804">Transcription</keyword>
<name>A0A161W645_COLIC</name>
<feature type="domain" description="Zn(2)-C6 fungal-type" evidence="7">
    <location>
        <begin position="72"/>
        <end position="100"/>
    </location>
</feature>
<evidence type="ECO:0000256" key="5">
    <source>
        <dbReference type="ARBA" id="ARBA00023163"/>
    </source>
</evidence>
<dbReference type="InterPro" id="IPR001138">
    <property type="entry name" value="Zn2Cys6_DnaBD"/>
</dbReference>
<dbReference type="STRING" id="1573173.A0A161W645"/>
<evidence type="ECO:0000256" key="1">
    <source>
        <dbReference type="ARBA" id="ARBA00022723"/>
    </source>
</evidence>
<comment type="caution">
    <text evidence="8">The sequence shown here is derived from an EMBL/GenBank/DDBJ whole genome shotgun (WGS) entry which is preliminary data.</text>
</comment>
<sequence length="625" mass="69932">LILIQDAALTNSTPAYPVLYRLGQLHTNLEGHERPRAANTGFASLPCVMDKTMPIPLKKKCNSRKRTYSKAGCYTCKIRRLKCDQGRPGCRRCLSTGRVCDGYGVWGRETAISAPIPDTFQTTRTLHDLSTRLRLGPSNGLERACFDWFRHRATVNLCGVFGSRFWDTLVLQASLTAPAVLHALLALSSAHKAEIMGRSRQEREGTSDESREQHERFMLEQYNKAIACLRPYFTKTDRDGESARVVLITCMVFVCLELLRGRYVEGQTHLQNGLNLLCQLQAELHTPRTRGVLILGHPQESVSDSYLTESFSRLYAQSSLFGQVPGACCKPYAVSTIISNSTIHAPHPLFSSMNQARQHLDELFNAIHCLTARYPRKRIVRDAPKALLDTQRHIQTCLRLWFQVYKVSRLNLISQLNPRDTLSYPLLTVYHTMAVVMVKTCLTLPDESIYDSFEGAFASVVSACEDIVRAAVQSIVADTTAGYCSEGFSFTADMGLIPPLYYSALKCRAPAIRRRAITLLETVMDKESIWNGPVAAQVAREVVKIEEQGLWSDPSCVDINRDSLSHDTNDAQLAGLSVPEWHRVHEVVLDLSDGLFGKATLTCERRGSNGEWELLEKAINLCRTS</sequence>
<keyword evidence="9" id="KW-1185">Reference proteome</keyword>
<dbReference type="Pfam" id="PF00172">
    <property type="entry name" value="Zn_clus"/>
    <property type="match status" value="1"/>
</dbReference>
<dbReference type="Pfam" id="PF11951">
    <property type="entry name" value="Fungal_trans_2"/>
    <property type="match status" value="1"/>
</dbReference>
<evidence type="ECO:0000313" key="9">
    <source>
        <dbReference type="Proteomes" id="UP000076584"/>
    </source>
</evidence>
<dbReference type="InterPro" id="IPR021858">
    <property type="entry name" value="Fun_TF"/>
</dbReference>
<dbReference type="SMART" id="SM00066">
    <property type="entry name" value="GAL4"/>
    <property type="match status" value="1"/>
</dbReference>
<protein>
    <submittedName>
        <fullName evidence="8">Transcriptional regulatory protein moc3</fullName>
    </submittedName>
</protein>
<dbReference type="Gene3D" id="4.10.240.10">
    <property type="entry name" value="Zn(2)-C6 fungal-type DNA-binding domain"/>
    <property type="match status" value="1"/>
</dbReference>
<dbReference type="Proteomes" id="UP000076584">
    <property type="component" value="Unassembled WGS sequence"/>
</dbReference>
<keyword evidence="2" id="KW-0862">Zinc</keyword>
<evidence type="ECO:0000259" key="7">
    <source>
        <dbReference type="PROSITE" id="PS50048"/>
    </source>
</evidence>
<dbReference type="EMBL" id="LFIW01002119">
    <property type="protein sequence ID" value="KZL79318.1"/>
    <property type="molecule type" value="Genomic_DNA"/>
</dbReference>
<evidence type="ECO:0000313" key="8">
    <source>
        <dbReference type="EMBL" id="KZL79318.1"/>
    </source>
</evidence>
<reference evidence="8 9" key="1">
    <citation type="submission" date="2015-06" db="EMBL/GenBank/DDBJ databases">
        <title>Survival trade-offs in plant roots during colonization by closely related pathogenic and mutualistic fungi.</title>
        <authorList>
            <person name="Hacquard S."/>
            <person name="Kracher B."/>
            <person name="Hiruma K."/>
            <person name="Weinman A."/>
            <person name="Muench P."/>
            <person name="Garrido Oter R."/>
            <person name="Ver Loren van Themaat E."/>
            <person name="Dallerey J.-F."/>
            <person name="Damm U."/>
            <person name="Henrissat B."/>
            <person name="Lespinet O."/>
            <person name="Thon M."/>
            <person name="Kemen E."/>
            <person name="McHardy A.C."/>
            <person name="Schulze-Lefert P."/>
            <person name="O'Connell R.J."/>
        </authorList>
    </citation>
    <scope>NUCLEOTIDE SEQUENCE [LARGE SCALE GENOMIC DNA]</scope>
    <source>
        <strain evidence="8 9">MAFF 238704</strain>
    </source>
</reference>
<accession>A0A161W645</accession>
<gene>
    <name evidence="8" type="ORF">CI238_12427</name>
</gene>
<dbReference type="GO" id="GO:0008270">
    <property type="term" value="F:zinc ion binding"/>
    <property type="evidence" value="ECO:0007669"/>
    <property type="project" value="InterPro"/>
</dbReference>
<dbReference type="PANTHER" id="PTHR36206:SF16">
    <property type="entry name" value="TRANSCRIPTION FACTOR DOMAIN-CONTAINING PROTEIN-RELATED"/>
    <property type="match status" value="1"/>
</dbReference>
<feature type="non-terminal residue" evidence="8">
    <location>
        <position position="1"/>
    </location>
</feature>
<evidence type="ECO:0000256" key="6">
    <source>
        <dbReference type="ARBA" id="ARBA00023242"/>
    </source>
</evidence>
<dbReference type="AlphaFoldDB" id="A0A161W645"/>
<proteinExistence type="predicted"/>
<keyword evidence="6" id="KW-0539">Nucleus</keyword>
<dbReference type="CDD" id="cd00067">
    <property type="entry name" value="GAL4"/>
    <property type="match status" value="1"/>
</dbReference>
<evidence type="ECO:0000256" key="3">
    <source>
        <dbReference type="ARBA" id="ARBA00023015"/>
    </source>
</evidence>
<dbReference type="GO" id="GO:0000981">
    <property type="term" value="F:DNA-binding transcription factor activity, RNA polymerase II-specific"/>
    <property type="evidence" value="ECO:0007669"/>
    <property type="project" value="InterPro"/>
</dbReference>
<dbReference type="GO" id="GO:0003677">
    <property type="term" value="F:DNA binding"/>
    <property type="evidence" value="ECO:0007669"/>
    <property type="project" value="UniProtKB-KW"/>
</dbReference>
<organism evidence="8 9">
    <name type="scientific">Colletotrichum incanum</name>
    <name type="common">Soybean anthracnose fungus</name>
    <dbReference type="NCBI Taxonomy" id="1573173"/>
    <lineage>
        <taxon>Eukaryota</taxon>
        <taxon>Fungi</taxon>
        <taxon>Dikarya</taxon>
        <taxon>Ascomycota</taxon>
        <taxon>Pezizomycotina</taxon>
        <taxon>Sordariomycetes</taxon>
        <taxon>Hypocreomycetidae</taxon>
        <taxon>Glomerellales</taxon>
        <taxon>Glomerellaceae</taxon>
        <taxon>Colletotrichum</taxon>
        <taxon>Colletotrichum spaethianum species complex</taxon>
    </lineage>
</organism>